<sequence>MKNVMSVSLVSLNFLLSFCRSVSGGDSKWIAVQPLKTPSGRLCNKRGPGSLRQRFVYDIACVTKSIHQRKAGWPDIRICEAFKVLAMLVLLVVALAVLKAVFLPLIVTWVLVLVVQILAPAVINNKA</sequence>
<dbReference type="AlphaFoldDB" id="Q47438"/>
<keyword evidence="1" id="KW-0812">Transmembrane</keyword>
<accession>Q47438</accession>
<evidence type="ECO:0000256" key="1">
    <source>
        <dbReference type="SAM" id="Phobius"/>
    </source>
</evidence>
<organism evidence="2">
    <name type="scientific">Escherichia coli</name>
    <dbReference type="NCBI Taxonomy" id="562"/>
    <lineage>
        <taxon>Bacteria</taxon>
        <taxon>Pseudomonadati</taxon>
        <taxon>Pseudomonadota</taxon>
        <taxon>Gammaproteobacteria</taxon>
        <taxon>Enterobacterales</taxon>
        <taxon>Enterobacteriaceae</taxon>
        <taxon>Escherichia</taxon>
    </lineage>
</organism>
<dbReference type="EMBL" id="V00310">
    <property type="protein sequence ID" value="CAA23589.1"/>
    <property type="molecule type" value="Genomic_DNA"/>
</dbReference>
<feature type="transmembrane region" description="Helical" evidence="1">
    <location>
        <begin position="81"/>
        <end position="98"/>
    </location>
</feature>
<feature type="transmembrane region" description="Helical" evidence="1">
    <location>
        <begin position="105"/>
        <end position="123"/>
    </location>
</feature>
<protein>
    <submittedName>
        <fullName evidence="2">Unknown protein</fullName>
    </submittedName>
</protein>
<name>Q47438_ECOLX</name>
<proteinExistence type="predicted"/>
<reference evidence="2" key="1">
    <citation type="journal article" date="1981" name="Biochem. Biophys. Res. Commun.">
        <title>Nucleotide sequence of the genes for F0 components of the proton-translocating ATPase from Escherichia coli: prediction of the primary structure of F0 subunits.</title>
        <authorList>
            <person name="Kanazawa H."/>
            <person name="Mabuchi K."/>
            <person name="Kayano T."/>
            <person name="Noumi T."/>
            <person name="Sekiya T."/>
            <person name="Futai M."/>
        </authorList>
    </citation>
    <scope>NUCLEOTIDE SEQUENCE</scope>
</reference>
<keyword evidence="1" id="KW-0472">Membrane</keyword>
<keyword evidence="1" id="KW-1133">Transmembrane helix</keyword>
<evidence type="ECO:0000313" key="2">
    <source>
        <dbReference type="EMBL" id="CAA23589.1"/>
    </source>
</evidence>